<accession>A0A392P9A9</accession>
<keyword evidence="1" id="KW-0808">Transferase</keyword>
<keyword evidence="2" id="KW-1185">Reference proteome</keyword>
<organism evidence="1 2">
    <name type="scientific">Trifolium medium</name>
    <dbReference type="NCBI Taxonomy" id="97028"/>
    <lineage>
        <taxon>Eukaryota</taxon>
        <taxon>Viridiplantae</taxon>
        <taxon>Streptophyta</taxon>
        <taxon>Embryophyta</taxon>
        <taxon>Tracheophyta</taxon>
        <taxon>Spermatophyta</taxon>
        <taxon>Magnoliopsida</taxon>
        <taxon>eudicotyledons</taxon>
        <taxon>Gunneridae</taxon>
        <taxon>Pentapetalae</taxon>
        <taxon>rosids</taxon>
        <taxon>fabids</taxon>
        <taxon>Fabales</taxon>
        <taxon>Fabaceae</taxon>
        <taxon>Papilionoideae</taxon>
        <taxon>50 kb inversion clade</taxon>
        <taxon>NPAAA clade</taxon>
        <taxon>Hologalegina</taxon>
        <taxon>IRL clade</taxon>
        <taxon>Trifolieae</taxon>
        <taxon>Trifolium</taxon>
    </lineage>
</organism>
<evidence type="ECO:0000313" key="2">
    <source>
        <dbReference type="Proteomes" id="UP000265520"/>
    </source>
</evidence>
<reference evidence="1 2" key="1">
    <citation type="journal article" date="2018" name="Front. Plant Sci.">
        <title>Red Clover (Trifolium pratense) and Zigzag Clover (T. medium) - A Picture of Genomic Similarities and Differences.</title>
        <authorList>
            <person name="Dluhosova J."/>
            <person name="Istvanek J."/>
            <person name="Nedelnik J."/>
            <person name="Repkova J."/>
        </authorList>
    </citation>
    <scope>NUCLEOTIDE SEQUENCE [LARGE SCALE GENOMIC DNA]</scope>
    <source>
        <strain evidence="2">cv. 10/8</strain>
        <tissue evidence="1">Leaf</tissue>
    </source>
</reference>
<keyword evidence="1" id="KW-0418">Kinase</keyword>
<name>A0A392P9A9_9FABA</name>
<protein>
    <submittedName>
        <fullName evidence="1">Putative serine/threonine-protein kinase mps1-like</fullName>
    </submittedName>
</protein>
<comment type="caution">
    <text evidence="1">The sequence shown here is derived from an EMBL/GenBank/DDBJ whole genome shotgun (WGS) entry which is preliminary data.</text>
</comment>
<dbReference type="EMBL" id="LXQA010065619">
    <property type="protein sequence ID" value="MCI07495.1"/>
    <property type="molecule type" value="Genomic_DNA"/>
</dbReference>
<dbReference type="GO" id="GO:0016301">
    <property type="term" value="F:kinase activity"/>
    <property type="evidence" value="ECO:0007669"/>
    <property type="project" value="UniProtKB-KW"/>
</dbReference>
<sequence>MDGKSNLPIKPDSSSPDFLRHVQAALKRHRPLGANDEKAIDLENLSSYMGSLGFTEMEYVEGNEPEDSIGINDDNSKQPKIQQVEADFSLRSDGGMPRRSTVT</sequence>
<dbReference type="Proteomes" id="UP000265520">
    <property type="component" value="Unassembled WGS sequence"/>
</dbReference>
<proteinExistence type="predicted"/>
<feature type="non-terminal residue" evidence="1">
    <location>
        <position position="103"/>
    </location>
</feature>
<dbReference type="AlphaFoldDB" id="A0A392P9A9"/>
<evidence type="ECO:0000313" key="1">
    <source>
        <dbReference type="EMBL" id="MCI07495.1"/>
    </source>
</evidence>